<reference evidence="2 3" key="1">
    <citation type="submission" date="2015-08" db="EMBL/GenBank/DDBJ databases">
        <authorList>
            <person name="Babu N.S."/>
            <person name="Beckwith C.J."/>
            <person name="Beseler K.G."/>
            <person name="Brison A."/>
            <person name="Carone J.V."/>
            <person name="Caskin T.P."/>
            <person name="Diamond M."/>
            <person name="Durham M.E."/>
            <person name="Foxe J.M."/>
            <person name="Go M."/>
            <person name="Henderson B.A."/>
            <person name="Jones I.B."/>
            <person name="McGettigan J.A."/>
            <person name="Micheletti S.J."/>
            <person name="Nasrallah M.E."/>
            <person name="Ortiz D."/>
            <person name="Piller C.R."/>
            <person name="Privatt S.R."/>
            <person name="Schneider S.L."/>
            <person name="Sharp S."/>
            <person name="Smith T.C."/>
            <person name="Stanton J.D."/>
            <person name="Ullery H.E."/>
            <person name="Wilson R.J."/>
            <person name="Serrano M.G."/>
            <person name="Buck G."/>
            <person name="Lee V."/>
            <person name="Wang Y."/>
            <person name="Carvalho R."/>
            <person name="Voegtly L."/>
            <person name="Shi R."/>
            <person name="Duckworth R."/>
            <person name="Johnson A."/>
            <person name="Loviza R."/>
            <person name="Walstead R."/>
            <person name="Shah Z."/>
            <person name="Kiflezghi M."/>
            <person name="Wade K."/>
            <person name="Ball S.L."/>
            <person name="Bradley K.W."/>
            <person name="Asai D.J."/>
            <person name="Bowman C.A."/>
            <person name="Russell D.A."/>
            <person name="Pope W.H."/>
            <person name="Jacobs-Sera D."/>
            <person name="Hendrix R.W."/>
            <person name="Hatfull G.F."/>
        </authorList>
    </citation>
    <scope>NUCLEOTIDE SEQUENCE [LARGE SCALE GENOMIC DNA]</scope>
    <source>
        <strain evidence="2 3">DSM 27648</strain>
    </source>
</reference>
<evidence type="ECO:0000256" key="1">
    <source>
        <dbReference type="SAM" id="MobiDB-lite"/>
    </source>
</evidence>
<name>A0A0K1PWQ1_9BACT</name>
<organism evidence="2 3">
    <name type="scientific">Labilithrix luteola</name>
    <dbReference type="NCBI Taxonomy" id="1391654"/>
    <lineage>
        <taxon>Bacteria</taxon>
        <taxon>Pseudomonadati</taxon>
        <taxon>Myxococcota</taxon>
        <taxon>Polyangia</taxon>
        <taxon>Polyangiales</taxon>
        <taxon>Labilitrichaceae</taxon>
        <taxon>Labilithrix</taxon>
    </lineage>
</organism>
<keyword evidence="3" id="KW-1185">Reference proteome</keyword>
<proteinExistence type="predicted"/>
<protein>
    <submittedName>
        <fullName evidence="2">Uncharacterized protein</fullName>
    </submittedName>
</protein>
<dbReference type="Proteomes" id="UP000064967">
    <property type="component" value="Chromosome"/>
</dbReference>
<dbReference type="AlphaFoldDB" id="A0A0K1PWQ1"/>
<sequence>MVRTAPCEDGEARRHHRHDRRNRCPLQHSKNVAERGAGWTVRGTVPPESGCSFRALLRTRARPP</sequence>
<gene>
    <name evidence="2" type="ORF">AKJ09_04228</name>
</gene>
<dbReference type="STRING" id="1391654.AKJ09_04228"/>
<dbReference type="EMBL" id="CP012333">
    <property type="protein sequence ID" value="AKU97564.1"/>
    <property type="molecule type" value="Genomic_DNA"/>
</dbReference>
<dbReference type="KEGG" id="llu:AKJ09_04228"/>
<feature type="region of interest" description="Disordered" evidence="1">
    <location>
        <begin position="1"/>
        <end position="43"/>
    </location>
</feature>
<accession>A0A0K1PWQ1</accession>
<feature type="compositionally biased region" description="Basic residues" evidence="1">
    <location>
        <begin position="13"/>
        <end position="23"/>
    </location>
</feature>
<evidence type="ECO:0000313" key="2">
    <source>
        <dbReference type="EMBL" id="AKU97564.1"/>
    </source>
</evidence>
<evidence type="ECO:0000313" key="3">
    <source>
        <dbReference type="Proteomes" id="UP000064967"/>
    </source>
</evidence>